<evidence type="ECO:0000256" key="5">
    <source>
        <dbReference type="SAM" id="Phobius"/>
    </source>
</evidence>
<dbReference type="InterPro" id="IPR045863">
    <property type="entry name" value="CorA_TM1_TM2"/>
</dbReference>
<dbReference type="AlphaFoldDB" id="A0A1V6P9B0"/>
<gene>
    <name evidence="6" type="ORF">PENDEC_c014G07096</name>
</gene>
<dbReference type="STRING" id="69771.A0A1V6P9B0"/>
<keyword evidence="4 5" id="KW-0472">Membrane</keyword>
<feature type="transmembrane region" description="Helical" evidence="5">
    <location>
        <begin position="323"/>
        <end position="347"/>
    </location>
</feature>
<evidence type="ECO:0000313" key="7">
    <source>
        <dbReference type="Proteomes" id="UP000191522"/>
    </source>
</evidence>
<keyword evidence="3 5" id="KW-1133">Transmembrane helix</keyword>
<proteinExistence type="predicted"/>
<evidence type="ECO:0000313" key="6">
    <source>
        <dbReference type="EMBL" id="OQD73568.1"/>
    </source>
</evidence>
<dbReference type="GO" id="GO:0016020">
    <property type="term" value="C:membrane"/>
    <property type="evidence" value="ECO:0007669"/>
    <property type="project" value="UniProtKB-SubCell"/>
</dbReference>
<evidence type="ECO:0000256" key="2">
    <source>
        <dbReference type="ARBA" id="ARBA00022692"/>
    </source>
</evidence>
<name>A0A1V6P9B0_PENDC</name>
<comment type="subcellular location">
    <subcellularLocation>
        <location evidence="1">Membrane</location>
        <topology evidence="1">Multi-pass membrane protein</topology>
    </subcellularLocation>
</comment>
<dbReference type="EMBL" id="MDYL01000014">
    <property type="protein sequence ID" value="OQD73568.1"/>
    <property type="molecule type" value="Genomic_DNA"/>
</dbReference>
<dbReference type="Gene3D" id="1.20.58.340">
    <property type="entry name" value="Magnesium transport protein CorA, transmembrane region"/>
    <property type="match status" value="1"/>
</dbReference>
<feature type="transmembrane region" description="Helical" evidence="5">
    <location>
        <begin position="359"/>
        <end position="380"/>
    </location>
</feature>
<dbReference type="Proteomes" id="UP000191522">
    <property type="component" value="Unassembled WGS sequence"/>
</dbReference>
<accession>A0A1V6P9B0</accession>
<reference evidence="7" key="1">
    <citation type="journal article" date="2017" name="Nat. Microbiol.">
        <title>Global analysis of biosynthetic gene clusters reveals vast potential of secondary metabolite production in Penicillium species.</title>
        <authorList>
            <person name="Nielsen J.C."/>
            <person name="Grijseels S."/>
            <person name="Prigent S."/>
            <person name="Ji B."/>
            <person name="Dainat J."/>
            <person name="Nielsen K.F."/>
            <person name="Frisvad J.C."/>
            <person name="Workman M."/>
            <person name="Nielsen J."/>
        </authorList>
    </citation>
    <scope>NUCLEOTIDE SEQUENCE [LARGE SCALE GENOMIC DNA]</scope>
    <source>
        <strain evidence="7">IBT 11843</strain>
    </source>
</reference>
<sequence length="411" mass="47397">MVQNGSPEDSSVSIHQWHEDHGWKTHKTHLEDLHTDNPSCPPRAISEDTKVFIIVTRASQIHACWQFQDWLVNSFCMPHLWWSDYLDKGNGYFGCQTTRDAKRITSFNTWAYFEAKHLTSATSYHWSTIKVFTRWLPSTNQTGILLFDTSEDMLHALFRPDPDWIKDPFWVYTRILEDVARIDESAVWDIRDHVRNVETVSIPLGQKPQPDYRSLHDIARHAIHVTEALEVTVQNIEHIASQHNVFVSSRKDLQAEATHREVSGRLAFFKSYIDSIRQRSISNEKRLQNEIQLAFNMVAQHDAGISVEISRAARSDSATMKTLAFVTLTFLPPTFICALFSMSFFHYDDGLGWGVSKQIWIYWAIAAPTTAVTALIWNYWNKLFPVDAEIPQYEGTSKSLPEYNERSFGLG</sequence>
<dbReference type="OrthoDB" id="5207033at2759"/>
<dbReference type="OMA" id="WSCFKIK"/>
<dbReference type="SUPFAM" id="SSF144083">
    <property type="entry name" value="Magnesium transport protein CorA, transmembrane region"/>
    <property type="match status" value="1"/>
</dbReference>
<evidence type="ECO:0000256" key="3">
    <source>
        <dbReference type="ARBA" id="ARBA00022989"/>
    </source>
</evidence>
<comment type="caution">
    <text evidence="6">The sequence shown here is derived from an EMBL/GenBank/DDBJ whole genome shotgun (WGS) entry which is preliminary data.</text>
</comment>
<organism evidence="6 7">
    <name type="scientific">Penicillium decumbens</name>
    <dbReference type="NCBI Taxonomy" id="69771"/>
    <lineage>
        <taxon>Eukaryota</taxon>
        <taxon>Fungi</taxon>
        <taxon>Dikarya</taxon>
        <taxon>Ascomycota</taxon>
        <taxon>Pezizomycotina</taxon>
        <taxon>Eurotiomycetes</taxon>
        <taxon>Eurotiomycetidae</taxon>
        <taxon>Eurotiales</taxon>
        <taxon>Aspergillaceae</taxon>
        <taxon>Penicillium</taxon>
    </lineage>
</organism>
<keyword evidence="7" id="KW-1185">Reference proteome</keyword>
<protein>
    <submittedName>
        <fullName evidence="6">Uncharacterized protein</fullName>
    </submittedName>
</protein>
<evidence type="ECO:0000256" key="1">
    <source>
        <dbReference type="ARBA" id="ARBA00004141"/>
    </source>
</evidence>
<keyword evidence="2 5" id="KW-0812">Transmembrane</keyword>
<evidence type="ECO:0000256" key="4">
    <source>
        <dbReference type="ARBA" id="ARBA00023136"/>
    </source>
</evidence>